<dbReference type="AlphaFoldDB" id="A0A915DG63"/>
<keyword evidence="4" id="KW-0479">Metal-binding</keyword>
<evidence type="ECO:0000256" key="6">
    <source>
        <dbReference type="ARBA" id="ARBA00022824"/>
    </source>
</evidence>
<evidence type="ECO:0000256" key="8">
    <source>
        <dbReference type="ARBA" id="ARBA00022964"/>
    </source>
</evidence>
<evidence type="ECO:0000313" key="15">
    <source>
        <dbReference type="WBParaSite" id="jg19557"/>
    </source>
</evidence>
<dbReference type="GO" id="GO:0005783">
    <property type="term" value="C:endoplasmic reticulum"/>
    <property type="evidence" value="ECO:0007669"/>
    <property type="project" value="UniProtKB-SubCell"/>
</dbReference>
<sequence>MDFDENGNARVFNKLYNTHPVVLHGNGPSKLQLSHFGNYIAHGFNLEDGCLRCVAESSKFDESVATIGIAIFIAKPTPYVEEFLQTIQQLEYSKDHVHVFIYNNQAYNKEMIKKFPKQKDGKDVANEHFARDSALNWAVETNVDFTIILDADVHLTNPISLNHLVNIMKTLEIGILAPMVVQSGKLFSNFWGAVSDTGYYARSPDYIELVEKKRTGLWNVPFLNSAVAISRQKLKELLQYQQKPFSYNMASDSDMSFAQFCRDKGHFMMVDNQVDYGFLVSSDSFANLPQESLIHLELYDYPNNKQLWEKRYIHPEYFNTIKPDVVENYGQWSDGGNHDRRLEGGYENVPTRDIHMNQVNFAQQWLAVIDDYVAPMQEKVFTGYYQRPAKSNMMFVVRYRPDEQASLRPHHDASTYSIDIALNKRDVDYEGGGVRYIRYNCTVPADQVGWSMLFPGRLTHLHEGLPTTKGTRYILVSFINP</sequence>
<dbReference type="Pfam" id="PF25342">
    <property type="entry name" value="GT_PLOD"/>
    <property type="match status" value="1"/>
</dbReference>
<keyword evidence="14" id="KW-1185">Reference proteome</keyword>
<dbReference type="SUPFAM" id="SSF53448">
    <property type="entry name" value="Nucleotide-diphospho-sugar transferases"/>
    <property type="match status" value="1"/>
</dbReference>
<reference evidence="15" key="1">
    <citation type="submission" date="2022-11" db="UniProtKB">
        <authorList>
            <consortium name="WormBaseParasite"/>
        </authorList>
    </citation>
    <scope>IDENTIFICATION</scope>
</reference>
<proteinExistence type="predicted"/>
<evidence type="ECO:0000313" key="14">
    <source>
        <dbReference type="Proteomes" id="UP000887574"/>
    </source>
</evidence>
<dbReference type="Proteomes" id="UP000887574">
    <property type="component" value="Unplaced"/>
</dbReference>
<evidence type="ECO:0000256" key="5">
    <source>
        <dbReference type="ARBA" id="ARBA00022729"/>
    </source>
</evidence>
<evidence type="ECO:0000259" key="13">
    <source>
        <dbReference type="PROSITE" id="PS51471"/>
    </source>
</evidence>
<evidence type="ECO:0000256" key="2">
    <source>
        <dbReference type="ARBA" id="ARBA00004240"/>
    </source>
</evidence>
<dbReference type="GO" id="GO:0008475">
    <property type="term" value="F:procollagen-lysine 5-dioxygenase activity"/>
    <property type="evidence" value="ECO:0007669"/>
    <property type="project" value="UniProtKB-EC"/>
</dbReference>
<name>A0A915DG63_9BILA</name>
<accession>A0A915DG63</accession>
<protein>
    <recommendedName>
        <fullName evidence="3">procollagen-lysine 5-dioxygenase</fullName>
        <ecNumber evidence="3">1.14.11.4</ecNumber>
    </recommendedName>
</protein>
<feature type="domain" description="Fe2OG dioxygenase" evidence="13">
    <location>
        <begin position="390"/>
        <end position="481"/>
    </location>
</feature>
<dbReference type="PANTHER" id="PTHR10730:SF45">
    <property type="entry name" value="PROCOLLAGEN-LYSINE,2-OXOGLUTARATE 5-DIOXYGENASE"/>
    <property type="match status" value="1"/>
</dbReference>
<comment type="subcellular location">
    <subcellularLocation>
        <location evidence="2">Endoplasmic reticulum</location>
    </subcellularLocation>
</comment>
<dbReference type="PANTHER" id="PTHR10730">
    <property type="entry name" value="PROCOLLAGEN-LYSINE,2-OXOGLUTARATE 5-DIOXYGENASE/GLYCOSYLTRANSFERASE 25 FAMILY MEMBER"/>
    <property type="match status" value="1"/>
</dbReference>
<evidence type="ECO:0000256" key="7">
    <source>
        <dbReference type="ARBA" id="ARBA00022896"/>
    </source>
</evidence>
<dbReference type="Pfam" id="PF03171">
    <property type="entry name" value="2OG-FeII_Oxy"/>
    <property type="match status" value="1"/>
</dbReference>
<dbReference type="Gene3D" id="2.60.120.620">
    <property type="entry name" value="q2cbj1_9rhob like domain"/>
    <property type="match status" value="1"/>
</dbReference>
<evidence type="ECO:0000256" key="12">
    <source>
        <dbReference type="ARBA" id="ARBA00047930"/>
    </source>
</evidence>
<dbReference type="GO" id="GO:0031418">
    <property type="term" value="F:L-ascorbic acid binding"/>
    <property type="evidence" value="ECO:0007669"/>
    <property type="project" value="UniProtKB-KW"/>
</dbReference>
<evidence type="ECO:0000256" key="1">
    <source>
        <dbReference type="ARBA" id="ARBA00001961"/>
    </source>
</evidence>
<dbReference type="InterPro" id="IPR029044">
    <property type="entry name" value="Nucleotide-diphossugar_trans"/>
</dbReference>
<dbReference type="InterPro" id="IPR006620">
    <property type="entry name" value="Pro_4_hyd_alph"/>
</dbReference>
<dbReference type="SMART" id="SM00702">
    <property type="entry name" value="P4Hc"/>
    <property type="match status" value="1"/>
</dbReference>
<keyword evidence="8" id="KW-0223">Dioxygenase</keyword>
<evidence type="ECO:0000256" key="9">
    <source>
        <dbReference type="ARBA" id="ARBA00023002"/>
    </source>
</evidence>
<evidence type="ECO:0000256" key="11">
    <source>
        <dbReference type="ARBA" id="ARBA00023180"/>
    </source>
</evidence>
<dbReference type="GO" id="GO:0005506">
    <property type="term" value="F:iron ion binding"/>
    <property type="evidence" value="ECO:0007669"/>
    <property type="project" value="InterPro"/>
</dbReference>
<keyword evidence="7" id="KW-0847">Vitamin C</keyword>
<comment type="cofactor">
    <cofactor evidence="1">
        <name>L-ascorbate</name>
        <dbReference type="ChEBI" id="CHEBI:38290"/>
    </cofactor>
</comment>
<dbReference type="PROSITE" id="PS51471">
    <property type="entry name" value="FE2OG_OXY"/>
    <property type="match status" value="1"/>
</dbReference>
<keyword evidence="6" id="KW-0256">Endoplasmic reticulum</keyword>
<evidence type="ECO:0000256" key="4">
    <source>
        <dbReference type="ARBA" id="ARBA00022723"/>
    </source>
</evidence>
<comment type="catalytic activity">
    <reaction evidence="12">
        <text>L-lysyl-[collagen] + 2-oxoglutarate + O2 = (5R)-5-hydroxy-L-lysyl-[collagen] + succinate + CO2</text>
        <dbReference type="Rhea" id="RHEA:16569"/>
        <dbReference type="Rhea" id="RHEA-COMP:12751"/>
        <dbReference type="Rhea" id="RHEA-COMP:12752"/>
        <dbReference type="ChEBI" id="CHEBI:15379"/>
        <dbReference type="ChEBI" id="CHEBI:16526"/>
        <dbReference type="ChEBI" id="CHEBI:16810"/>
        <dbReference type="ChEBI" id="CHEBI:29969"/>
        <dbReference type="ChEBI" id="CHEBI:30031"/>
        <dbReference type="ChEBI" id="CHEBI:133442"/>
        <dbReference type="EC" id="1.14.11.4"/>
    </reaction>
</comment>
<keyword evidence="11" id="KW-0325">Glycoprotein</keyword>
<dbReference type="WBParaSite" id="jg19557">
    <property type="protein sequence ID" value="jg19557"/>
    <property type="gene ID" value="jg19557"/>
</dbReference>
<keyword evidence="9" id="KW-0560">Oxidoreductase</keyword>
<dbReference type="InterPro" id="IPR044861">
    <property type="entry name" value="IPNS-like_FE2OG_OXY"/>
</dbReference>
<dbReference type="InterPro" id="IPR005123">
    <property type="entry name" value="Oxoglu/Fe-dep_dioxygenase_dom"/>
</dbReference>
<dbReference type="EC" id="1.14.11.4" evidence="3"/>
<evidence type="ECO:0000256" key="10">
    <source>
        <dbReference type="ARBA" id="ARBA00023004"/>
    </source>
</evidence>
<dbReference type="InterPro" id="IPR050757">
    <property type="entry name" value="Collagen_mod_GT25"/>
</dbReference>
<keyword evidence="5" id="KW-0732">Signal</keyword>
<organism evidence="14 15">
    <name type="scientific">Ditylenchus dipsaci</name>
    <dbReference type="NCBI Taxonomy" id="166011"/>
    <lineage>
        <taxon>Eukaryota</taxon>
        <taxon>Metazoa</taxon>
        <taxon>Ecdysozoa</taxon>
        <taxon>Nematoda</taxon>
        <taxon>Chromadorea</taxon>
        <taxon>Rhabditida</taxon>
        <taxon>Tylenchina</taxon>
        <taxon>Tylenchomorpha</taxon>
        <taxon>Sphaerularioidea</taxon>
        <taxon>Anguinidae</taxon>
        <taxon>Anguininae</taxon>
        <taxon>Ditylenchus</taxon>
    </lineage>
</organism>
<dbReference type="InterPro" id="IPR057589">
    <property type="entry name" value="GT_PLOD"/>
</dbReference>
<keyword evidence="10" id="KW-0408">Iron</keyword>
<evidence type="ECO:0000256" key="3">
    <source>
        <dbReference type="ARBA" id="ARBA00012264"/>
    </source>
</evidence>